<dbReference type="Pfam" id="PF12695">
    <property type="entry name" value="Abhydrolase_5"/>
    <property type="match status" value="1"/>
</dbReference>
<proteinExistence type="predicted"/>
<evidence type="ECO:0000256" key="1">
    <source>
        <dbReference type="SAM" id="Phobius"/>
    </source>
</evidence>
<reference evidence="3 4" key="1">
    <citation type="submission" date="2019-12" db="EMBL/GenBank/DDBJ databases">
        <title>Isolation and characterization of three novel carbon monoxide-oxidizing members of Halobacteria from salione crusts and soils.</title>
        <authorList>
            <person name="Myers M.R."/>
            <person name="King G.M."/>
        </authorList>
    </citation>
    <scope>NUCLEOTIDE SEQUENCE [LARGE SCALE GENOMIC DNA]</scope>
    <source>
        <strain evidence="3 4">WSA2</strain>
    </source>
</reference>
<dbReference type="EMBL" id="WUUS01000016">
    <property type="protein sequence ID" value="MXR43277.1"/>
    <property type="molecule type" value="Genomic_DNA"/>
</dbReference>
<dbReference type="InterPro" id="IPR029058">
    <property type="entry name" value="AB_hydrolase_fold"/>
</dbReference>
<organism evidence="3 4">
    <name type="scientific">Halobaculum saliterrae</name>
    <dbReference type="NCBI Taxonomy" id="2073113"/>
    <lineage>
        <taxon>Archaea</taxon>
        <taxon>Methanobacteriati</taxon>
        <taxon>Methanobacteriota</taxon>
        <taxon>Stenosarchaea group</taxon>
        <taxon>Halobacteria</taxon>
        <taxon>Halobacteriales</taxon>
        <taxon>Haloferacaceae</taxon>
        <taxon>Halobaculum</taxon>
    </lineage>
</organism>
<protein>
    <recommendedName>
        <fullName evidence="2">Alpha/beta hydrolase fold-5 domain-containing protein</fullName>
    </recommendedName>
</protein>
<comment type="caution">
    <text evidence="3">The sequence shown here is derived from an EMBL/GenBank/DDBJ whole genome shotgun (WGS) entry which is preliminary data.</text>
</comment>
<keyword evidence="4" id="KW-1185">Reference proteome</keyword>
<keyword evidence="1" id="KW-0472">Membrane</keyword>
<accession>A0A6B0SXI4</accession>
<evidence type="ECO:0000313" key="4">
    <source>
        <dbReference type="Proteomes" id="UP000437065"/>
    </source>
</evidence>
<dbReference type="OrthoDB" id="265131at2157"/>
<dbReference type="RefSeq" id="WP_159671192.1">
    <property type="nucleotide sequence ID" value="NZ_WUUS01000016.1"/>
</dbReference>
<keyword evidence="1" id="KW-0812">Transmembrane</keyword>
<dbReference type="Gene3D" id="3.40.50.1820">
    <property type="entry name" value="alpha/beta hydrolase"/>
    <property type="match status" value="1"/>
</dbReference>
<dbReference type="Proteomes" id="UP000437065">
    <property type="component" value="Unassembled WGS sequence"/>
</dbReference>
<evidence type="ECO:0000313" key="3">
    <source>
        <dbReference type="EMBL" id="MXR43277.1"/>
    </source>
</evidence>
<feature type="transmembrane region" description="Helical" evidence="1">
    <location>
        <begin position="21"/>
        <end position="44"/>
    </location>
</feature>
<evidence type="ECO:0000259" key="2">
    <source>
        <dbReference type="Pfam" id="PF12695"/>
    </source>
</evidence>
<dbReference type="InterPro" id="IPR029059">
    <property type="entry name" value="AB_hydrolase_5"/>
</dbReference>
<gene>
    <name evidence="3" type="ORF">GRX01_18305</name>
</gene>
<sequence length="222" mass="23871">MNAPSHNDVRQWVAERSLRRVAIRALSVVAIIAILCSVGFYAYFGVFAHHAPADVQQSVRADTNVTVTEAYGGYVVSDADPDVERLGLIFYPGGRVAPDAYLPTAARIAERANVTVVIPKMRMNLAVFSQGRADAVIDGESQVSRWVVGGHSLGGAMACRYAGNNADTVDGVVLVGRHRRMQPVAKHCMSDSESDFTPLNQSSSNTSTTGSRGVCRHWSCSC</sequence>
<dbReference type="AlphaFoldDB" id="A0A6B0SXI4"/>
<dbReference type="SUPFAM" id="SSF53474">
    <property type="entry name" value="alpha/beta-Hydrolases"/>
    <property type="match status" value="1"/>
</dbReference>
<name>A0A6B0SXI4_9EURY</name>
<keyword evidence="1" id="KW-1133">Transmembrane helix</keyword>
<feature type="domain" description="Alpha/beta hydrolase fold-5" evidence="2">
    <location>
        <begin position="87"/>
        <end position="177"/>
    </location>
</feature>
<dbReference type="GO" id="GO:0016787">
    <property type="term" value="F:hydrolase activity"/>
    <property type="evidence" value="ECO:0007669"/>
    <property type="project" value="InterPro"/>
</dbReference>